<dbReference type="EMBL" id="CAICTM010000718">
    <property type="protein sequence ID" value="CAB9515484.1"/>
    <property type="molecule type" value="Genomic_DNA"/>
</dbReference>
<reference evidence="3" key="1">
    <citation type="submission" date="2020-06" db="EMBL/GenBank/DDBJ databases">
        <authorList>
            <consortium name="Plant Systems Biology data submission"/>
        </authorList>
    </citation>
    <scope>NUCLEOTIDE SEQUENCE</scope>
    <source>
        <strain evidence="3">D6</strain>
    </source>
</reference>
<feature type="signal peptide" evidence="2">
    <location>
        <begin position="1"/>
        <end position="15"/>
    </location>
</feature>
<proteinExistence type="predicted"/>
<evidence type="ECO:0000256" key="1">
    <source>
        <dbReference type="SAM" id="MobiDB-lite"/>
    </source>
</evidence>
<keyword evidence="2" id="KW-0732">Signal</keyword>
<dbReference type="Proteomes" id="UP001153069">
    <property type="component" value="Unassembled WGS sequence"/>
</dbReference>
<evidence type="ECO:0000313" key="4">
    <source>
        <dbReference type="Proteomes" id="UP001153069"/>
    </source>
</evidence>
<name>A0A9N8E7X6_9STRA</name>
<gene>
    <name evidence="3" type="ORF">SEMRO_719_G192270.1</name>
</gene>
<evidence type="ECO:0000256" key="2">
    <source>
        <dbReference type="SAM" id="SignalP"/>
    </source>
</evidence>
<keyword evidence="4" id="KW-1185">Reference proteome</keyword>
<evidence type="ECO:0000313" key="3">
    <source>
        <dbReference type="EMBL" id="CAB9515484.1"/>
    </source>
</evidence>
<accession>A0A9N8E7X6</accession>
<feature type="chain" id="PRO_5040180172" evidence="2">
    <location>
        <begin position="16"/>
        <end position="338"/>
    </location>
</feature>
<organism evidence="3 4">
    <name type="scientific">Seminavis robusta</name>
    <dbReference type="NCBI Taxonomy" id="568900"/>
    <lineage>
        <taxon>Eukaryota</taxon>
        <taxon>Sar</taxon>
        <taxon>Stramenopiles</taxon>
        <taxon>Ochrophyta</taxon>
        <taxon>Bacillariophyta</taxon>
        <taxon>Bacillariophyceae</taxon>
        <taxon>Bacillariophycidae</taxon>
        <taxon>Naviculales</taxon>
        <taxon>Naviculaceae</taxon>
        <taxon>Seminavis</taxon>
    </lineage>
</organism>
<comment type="caution">
    <text evidence="3">The sequence shown here is derived from an EMBL/GenBank/DDBJ whole genome shotgun (WGS) entry which is preliminary data.</text>
</comment>
<protein>
    <submittedName>
        <fullName evidence="3">Uncharacterized protein</fullName>
    </submittedName>
</protein>
<feature type="region of interest" description="Disordered" evidence="1">
    <location>
        <begin position="190"/>
        <end position="220"/>
    </location>
</feature>
<dbReference type="AlphaFoldDB" id="A0A9N8E7X6"/>
<sequence>MAMLVVLSSGGAANALVSTSTTSRTSNVRTLSVLGAYPGFQNHNSGQYPSHDQQYSYPVQYQQQQYQQQQYQQQQYQQQEYTFDTQAMLHIIRELDFQLTQYQEAKLHALQCLNELLQQLIALQRETITEYNQQAAREMLLQAVEYIESIEREYLNLKQSHAATAAAAVDTPMTTEEQQALYNYYHHQPQQPAQHDTAFHPMQQQQQQQEAEEESLQQKLSAKVPNRVYRYARPMKPMSNPGLPNYMGDTVYANLKAAQPILTAEFEKMVNSIASNPSALITLKKNQPVFVAEYEQLLYNLKQNQPMLTTELTQMITDVKSILVTLVDGSIIGGGGLF</sequence>